<sequence length="797" mass="88429">MGQDAASPGDQHDAPQARRQADEFLRALVKGTISSTGGDFLRELVKQVSAALGIRYAFVGFLLPGARIRTLAFWNGDGYVDPMEYDLEGTPCTNVIAGETCHYAQGVQTLFPRDSELVTLGVTSYLAVPLKDPRGTVLGHLAAMDTKPMLLAPEEIEVFQLFGERAGVEIYRQVMERSLKERETTLRAISEGTAPAVGPDFFRLLVKNLATALSVTYAFVSEFCVDRTRVRTLAFWAGDRFEDNFDYAIAGTPCEKVLAGELYHCADGVADRFPHHKRELEELGVRSYLAIPVTSAGGGVLGHLAVMDTKRMEFEQLDHSVFKIFGARAGAELERMHMEARLRENEERLRDLFEEAPIAYVHEGIDTRFIRANKTAMKSLGITPDEIDGTYGRTFIPDTPEAQRRLKEALASIGKGIDTSGVILELRRKDNGKPLWIKWWSRPDPSGAYTRTMFLDITEQVLMEQEKARLEAANLYLQEEIKTVHNFEEIIGTSPAIKKVLQAVEKVAATDATVLVTGETGTGKELIARAIHNLSTRKDGVLVKVNCAAIPAGLIESELFGHEKGAFTGALARKVGRFELADKATIFLDEVGEIPLELQTKLLRVLQEGEFERLGSTRTLKVNVRVIAATNRDLEKEVREGRFRSDLYYRLNVFPIRSPALRDRVQDIPLLVSYFVKKFSTAMGKKIESVPAKAMESLKSYGWPGNIRELEHVIERAVILSQGPALELGDWMPKSATASGAGPPATLEEMERAHIIHVLIQTNWRVSGEKGAARILGLNPTTLEARMKKLGIQRPLT</sequence>
<dbReference type="AlphaFoldDB" id="A0A0K2GHP8"/>
<keyword evidence="6" id="KW-0175">Coiled coil</keyword>
<reference evidence="8 9" key="1">
    <citation type="journal article" date="2015" name="Proc. Natl. Acad. Sci. U.S.A.">
        <title>Expanded metabolic versatility of ubiquitous nitrite-oxidizing bacteria from the genus Nitrospira.</title>
        <authorList>
            <person name="Koch H."/>
            <person name="Lucker S."/>
            <person name="Albertsen M."/>
            <person name="Kitzinger K."/>
            <person name="Herbold C."/>
            <person name="Spieck E."/>
            <person name="Nielsen P.H."/>
            <person name="Wagner M."/>
            <person name="Daims H."/>
        </authorList>
    </citation>
    <scope>NUCLEOTIDE SEQUENCE [LARGE SCALE GENOMIC DNA]</scope>
    <source>
        <strain evidence="8 9">NSP M-1</strain>
    </source>
</reference>
<dbReference type="OrthoDB" id="9771372at2"/>
<evidence type="ECO:0000256" key="6">
    <source>
        <dbReference type="SAM" id="Coils"/>
    </source>
</evidence>
<dbReference type="RefSeq" id="WP_083448180.1">
    <property type="nucleotide sequence ID" value="NZ_CP011801.1"/>
</dbReference>
<dbReference type="PANTHER" id="PTHR32071:SF123">
    <property type="entry name" value="DNA-BINDING TRANSCRIPTIONAL ACTIVATOR HYFR-RELATED"/>
    <property type="match status" value="1"/>
</dbReference>
<dbReference type="SMART" id="SM00065">
    <property type="entry name" value="GAF"/>
    <property type="match status" value="2"/>
</dbReference>
<dbReference type="SMART" id="SM00382">
    <property type="entry name" value="AAA"/>
    <property type="match status" value="1"/>
</dbReference>
<keyword evidence="3" id="KW-0805">Transcription regulation</keyword>
<dbReference type="PROSITE" id="PS00688">
    <property type="entry name" value="SIGMA54_INTERACT_3"/>
    <property type="match status" value="1"/>
</dbReference>
<dbReference type="Pfam" id="PF25601">
    <property type="entry name" value="AAA_lid_14"/>
    <property type="match status" value="1"/>
</dbReference>
<dbReference type="PATRIC" id="fig|42253.5.peg.3951"/>
<dbReference type="InterPro" id="IPR025662">
    <property type="entry name" value="Sigma_54_int_dom_ATP-bd_1"/>
</dbReference>
<dbReference type="InterPro" id="IPR025944">
    <property type="entry name" value="Sigma_54_int_dom_CS"/>
</dbReference>
<feature type="coiled-coil region" evidence="6">
    <location>
        <begin position="328"/>
        <end position="355"/>
    </location>
</feature>
<dbReference type="InterPro" id="IPR003018">
    <property type="entry name" value="GAF"/>
</dbReference>
<dbReference type="Gene3D" id="1.10.10.60">
    <property type="entry name" value="Homeodomain-like"/>
    <property type="match status" value="1"/>
</dbReference>
<dbReference type="InterPro" id="IPR003593">
    <property type="entry name" value="AAA+_ATPase"/>
</dbReference>
<keyword evidence="2" id="KW-0067">ATP-binding</keyword>
<protein>
    <submittedName>
        <fullName evidence="8">Transcriptional regulator, NifA subfamily, Fis Family</fullName>
    </submittedName>
</protein>
<dbReference type="Gene3D" id="1.10.8.60">
    <property type="match status" value="1"/>
</dbReference>
<evidence type="ECO:0000259" key="7">
    <source>
        <dbReference type="PROSITE" id="PS50045"/>
    </source>
</evidence>
<evidence type="ECO:0000313" key="9">
    <source>
        <dbReference type="Proteomes" id="UP000069205"/>
    </source>
</evidence>
<dbReference type="SUPFAM" id="SSF55785">
    <property type="entry name" value="PYP-like sensor domain (PAS domain)"/>
    <property type="match status" value="1"/>
</dbReference>
<dbReference type="Proteomes" id="UP000069205">
    <property type="component" value="Chromosome"/>
</dbReference>
<dbReference type="Pfam" id="PF01590">
    <property type="entry name" value="GAF"/>
    <property type="match status" value="2"/>
</dbReference>
<dbReference type="PANTHER" id="PTHR32071">
    <property type="entry name" value="TRANSCRIPTIONAL REGULATORY PROTEIN"/>
    <property type="match status" value="1"/>
</dbReference>
<dbReference type="InterPro" id="IPR029016">
    <property type="entry name" value="GAF-like_dom_sf"/>
</dbReference>
<gene>
    <name evidence="8" type="ORF">NITMOv2_4005</name>
</gene>
<dbReference type="PROSITE" id="PS00675">
    <property type="entry name" value="SIGMA54_INTERACT_1"/>
    <property type="match status" value="1"/>
</dbReference>
<dbReference type="NCBIfam" id="TIGR00229">
    <property type="entry name" value="sensory_box"/>
    <property type="match status" value="1"/>
</dbReference>
<proteinExistence type="predicted"/>
<organism evidence="8 9">
    <name type="scientific">Nitrospira moscoviensis</name>
    <dbReference type="NCBI Taxonomy" id="42253"/>
    <lineage>
        <taxon>Bacteria</taxon>
        <taxon>Pseudomonadati</taxon>
        <taxon>Nitrospirota</taxon>
        <taxon>Nitrospiria</taxon>
        <taxon>Nitrospirales</taxon>
        <taxon>Nitrospiraceae</taxon>
        <taxon>Nitrospira</taxon>
    </lineage>
</organism>
<name>A0A0K2GHP8_NITMO</name>
<dbReference type="InterPro" id="IPR002197">
    <property type="entry name" value="HTH_Fis"/>
</dbReference>
<dbReference type="InterPro" id="IPR027417">
    <property type="entry name" value="P-loop_NTPase"/>
</dbReference>
<evidence type="ECO:0000256" key="5">
    <source>
        <dbReference type="ARBA" id="ARBA00023163"/>
    </source>
</evidence>
<dbReference type="CDD" id="cd00130">
    <property type="entry name" value="PAS"/>
    <property type="match status" value="1"/>
</dbReference>
<dbReference type="GO" id="GO:0006355">
    <property type="term" value="P:regulation of DNA-templated transcription"/>
    <property type="evidence" value="ECO:0007669"/>
    <property type="project" value="InterPro"/>
</dbReference>
<dbReference type="GO" id="GO:0005524">
    <property type="term" value="F:ATP binding"/>
    <property type="evidence" value="ECO:0007669"/>
    <property type="project" value="UniProtKB-KW"/>
</dbReference>
<dbReference type="Pfam" id="PF02954">
    <property type="entry name" value="HTH_8"/>
    <property type="match status" value="1"/>
</dbReference>
<dbReference type="FunFam" id="3.40.50.300:FF:000006">
    <property type="entry name" value="DNA-binding transcriptional regulator NtrC"/>
    <property type="match status" value="1"/>
</dbReference>
<keyword evidence="5" id="KW-0804">Transcription</keyword>
<dbReference type="GO" id="GO:0043565">
    <property type="term" value="F:sequence-specific DNA binding"/>
    <property type="evidence" value="ECO:0007669"/>
    <property type="project" value="InterPro"/>
</dbReference>
<keyword evidence="9" id="KW-1185">Reference proteome</keyword>
<dbReference type="KEGG" id="nmv:NITMOv2_4005"/>
<dbReference type="EMBL" id="CP011801">
    <property type="protein sequence ID" value="ALA60389.1"/>
    <property type="molecule type" value="Genomic_DNA"/>
</dbReference>
<dbReference type="PROSITE" id="PS50045">
    <property type="entry name" value="SIGMA54_INTERACT_4"/>
    <property type="match status" value="1"/>
</dbReference>
<dbReference type="InterPro" id="IPR009057">
    <property type="entry name" value="Homeodomain-like_sf"/>
</dbReference>
<dbReference type="SUPFAM" id="SSF55781">
    <property type="entry name" value="GAF domain-like"/>
    <property type="match status" value="2"/>
</dbReference>
<dbReference type="Pfam" id="PF00158">
    <property type="entry name" value="Sigma54_activat"/>
    <property type="match status" value="1"/>
</dbReference>
<dbReference type="Gene3D" id="3.30.450.40">
    <property type="match status" value="2"/>
</dbReference>
<dbReference type="SUPFAM" id="SSF46689">
    <property type="entry name" value="Homeodomain-like"/>
    <property type="match status" value="1"/>
</dbReference>
<dbReference type="InterPro" id="IPR002078">
    <property type="entry name" value="Sigma_54_int"/>
</dbReference>
<accession>A0A0K2GHP8</accession>
<evidence type="ECO:0000256" key="2">
    <source>
        <dbReference type="ARBA" id="ARBA00022840"/>
    </source>
</evidence>
<keyword evidence="1" id="KW-0547">Nucleotide-binding</keyword>
<dbReference type="CDD" id="cd00009">
    <property type="entry name" value="AAA"/>
    <property type="match status" value="1"/>
</dbReference>
<dbReference type="InterPro" id="IPR035965">
    <property type="entry name" value="PAS-like_dom_sf"/>
</dbReference>
<dbReference type="Gene3D" id="3.40.50.300">
    <property type="entry name" value="P-loop containing nucleotide triphosphate hydrolases"/>
    <property type="match status" value="1"/>
</dbReference>
<evidence type="ECO:0000256" key="1">
    <source>
        <dbReference type="ARBA" id="ARBA00022741"/>
    </source>
</evidence>
<dbReference type="STRING" id="42253.NITMOv2_4005"/>
<evidence type="ECO:0000256" key="3">
    <source>
        <dbReference type="ARBA" id="ARBA00023015"/>
    </source>
</evidence>
<dbReference type="InterPro" id="IPR058031">
    <property type="entry name" value="AAA_lid_NorR"/>
</dbReference>
<feature type="domain" description="Sigma-54 factor interaction" evidence="7">
    <location>
        <begin position="490"/>
        <end position="719"/>
    </location>
</feature>
<dbReference type="InterPro" id="IPR000014">
    <property type="entry name" value="PAS"/>
</dbReference>
<evidence type="ECO:0000256" key="4">
    <source>
        <dbReference type="ARBA" id="ARBA00023125"/>
    </source>
</evidence>
<dbReference type="Gene3D" id="3.30.450.20">
    <property type="entry name" value="PAS domain"/>
    <property type="match status" value="1"/>
</dbReference>
<keyword evidence="4" id="KW-0238">DNA-binding</keyword>
<evidence type="ECO:0000313" key="8">
    <source>
        <dbReference type="EMBL" id="ALA60389.1"/>
    </source>
</evidence>
<dbReference type="SUPFAM" id="SSF52540">
    <property type="entry name" value="P-loop containing nucleoside triphosphate hydrolases"/>
    <property type="match status" value="1"/>
</dbReference>